<evidence type="ECO:0000259" key="1">
    <source>
        <dbReference type="PROSITE" id="PS50994"/>
    </source>
</evidence>
<organism evidence="2 5">
    <name type="scientific">Desulfomarina profundi</name>
    <dbReference type="NCBI Taxonomy" id="2772557"/>
    <lineage>
        <taxon>Bacteria</taxon>
        <taxon>Pseudomonadati</taxon>
        <taxon>Thermodesulfobacteriota</taxon>
        <taxon>Desulfobulbia</taxon>
        <taxon>Desulfobulbales</taxon>
        <taxon>Desulfobulbaceae</taxon>
        <taxon>Desulfomarina</taxon>
    </lineage>
</organism>
<dbReference type="GO" id="GO:0015074">
    <property type="term" value="P:DNA integration"/>
    <property type="evidence" value="ECO:0007669"/>
    <property type="project" value="InterPro"/>
</dbReference>
<dbReference type="AlphaFoldDB" id="A0A8D5JPI9"/>
<dbReference type="EMBL" id="AP024086">
    <property type="protein sequence ID" value="BCL61325.1"/>
    <property type="molecule type" value="Genomic_DNA"/>
</dbReference>
<dbReference type="RefSeq" id="WP_228853788.1">
    <property type="nucleotide sequence ID" value="NZ_AP024086.1"/>
</dbReference>
<accession>A0A8D5JPI9</accession>
<reference evidence="2" key="1">
    <citation type="submission" date="2020-09" db="EMBL/GenBank/DDBJ databases">
        <title>Desulfogranum mesoprofundum gen. nov., sp. nov., a novel mesophilic, sulfate-reducing chemolithoautotroph isolated from a deep-sea hydrothermal vent chimney in the Suiyo Seamount.</title>
        <authorList>
            <person name="Hashimoto Y."/>
            <person name="Nakagawa S."/>
        </authorList>
    </citation>
    <scope>NUCLEOTIDE SEQUENCE</scope>
    <source>
        <strain evidence="2">KT2</strain>
    </source>
</reference>
<evidence type="ECO:0000313" key="2">
    <source>
        <dbReference type="EMBL" id="BCL61325.1"/>
    </source>
</evidence>
<evidence type="ECO:0000313" key="4">
    <source>
        <dbReference type="EMBL" id="BCL61913.1"/>
    </source>
</evidence>
<dbReference type="Proteomes" id="UP000826725">
    <property type="component" value="Chromosome"/>
</dbReference>
<dbReference type="PROSITE" id="PS50994">
    <property type="entry name" value="INTEGRASE"/>
    <property type="match status" value="1"/>
</dbReference>
<dbReference type="KEGG" id="dbk:DGMP_20180"/>
<dbReference type="Pfam" id="PF00665">
    <property type="entry name" value="rve"/>
    <property type="match status" value="1"/>
</dbReference>
<dbReference type="KEGG" id="dbk:DGMP_26060"/>
<gene>
    <name evidence="2" type="ORF">DGMP_20180</name>
    <name evidence="3" type="ORF">DGMP_22870</name>
    <name evidence="4" type="ORF">DGMP_26060</name>
</gene>
<evidence type="ECO:0000313" key="3">
    <source>
        <dbReference type="EMBL" id="BCL61594.1"/>
    </source>
</evidence>
<feature type="domain" description="Integrase catalytic" evidence="1">
    <location>
        <begin position="175"/>
        <end position="345"/>
    </location>
</feature>
<dbReference type="PANTHER" id="PTHR35004:SF6">
    <property type="entry name" value="TRANSPOSASE"/>
    <property type="match status" value="1"/>
</dbReference>
<evidence type="ECO:0000313" key="5">
    <source>
        <dbReference type="Proteomes" id="UP000826725"/>
    </source>
</evidence>
<sequence length="481" mass="55526">MNKNSESRLHSWAQLRFSIIGGLLASPPEPGELGRKLKILASRRYQHPCKDGFVTFGASTIERWYYKALNGNDPVGDMERKPRSDLGKKTALSAQMLIELGKQYCSFPHWSYRLHTDNLLALIEEKPELSKPPSYASVRRRMKERGWYKKRSPRNKTKGQYKAEEHLEQMEVRSYEASHVHGLWHLDFHKGKLRVADSNGEWHTPIALCILDDCSRLCCHIQWYYQETAEVLHHGMLQAFMKRGLPRSLMTDNGAAMIARETTNGLLGLSIKHDRTLPYSPYQNGKQESFWGQLEGRLMSMLSRVEPLTLETLNYATQAWSEMEYNRKRHQEINCSPVEKMLAGPDGARPAPEREKMVFSFTVQENRAQRKSDSTLQIKGVRFEVPSRFRHFDRLYVRYQSWNLCHAWLVDERDSTLLAKIYPQDKIKNSDGLRRTLAPLVALPEADIDTDPYPPLLRKLLADYAATGLPPAFIPMEADHE</sequence>
<dbReference type="EMBL" id="AP024086">
    <property type="protein sequence ID" value="BCL61913.1"/>
    <property type="molecule type" value="Genomic_DNA"/>
</dbReference>
<dbReference type="EMBL" id="AP024086">
    <property type="protein sequence ID" value="BCL61594.1"/>
    <property type="molecule type" value="Genomic_DNA"/>
</dbReference>
<proteinExistence type="predicted"/>
<protein>
    <recommendedName>
        <fullName evidence="1">Integrase catalytic domain-containing protein</fullName>
    </recommendedName>
</protein>
<dbReference type="KEGG" id="dbk:DGMP_22870"/>
<dbReference type="InterPro" id="IPR001584">
    <property type="entry name" value="Integrase_cat-core"/>
</dbReference>
<dbReference type="PANTHER" id="PTHR35004">
    <property type="entry name" value="TRANSPOSASE RV3428C-RELATED"/>
    <property type="match status" value="1"/>
</dbReference>
<keyword evidence="5" id="KW-1185">Reference proteome</keyword>
<name>A0A8D5JPI9_9BACT</name>